<comment type="caution">
    <text evidence="1">The sequence shown here is derived from an EMBL/GenBank/DDBJ whole genome shotgun (WGS) entry which is preliminary data.</text>
</comment>
<dbReference type="AlphaFoldDB" id="A0A7Z8KM16"/>
<dbReference type="RefSeq" id="WP_154810559.1">
    <property type="nucleotide sequence ID" value="NZ_VIAQ01000019.1"/>
</dbReference>
<dbReference type="SUPFAM" id="SSF51161">
    <property type="entry name" value="Trimeric LpxA-like enzymes"/>
    <property type="match status" value="1"/>
</dbReference>
<dbReference type="EMBL" id="VIAQ01000019">
    <property type="protein sequence ID" value="TQD23933.1"/>
    <property type="molecule type" value="Genomic_DNA"/>
</dbReference>
<sequence>MSENPIKYHEDSNTYITRKNSYFEKEINIDGNLIVGQGSNFWKDINVKGVLELGKGTFVKGNVRADEAIIGARSEINGDVEVAGDLKIFDSVKIEGSAIAGDDMHVRPGSKIGFAKASSIMELVGKVSIKEIESGTKVIVRSE</sequence>
<gene>
    <name evidence="1" type="ORF">FKV42_12075</name>
</gene>
<evidence type="ECO:0000313" key="2">
    <source>
        <dbReference type="Proteomes" id="UP000319335"/>
    </source>
</evidence>
<dbReference type="OrthoDB" id="114270at2157"/>
<name>A0A7Z8KM16_9EURY</name>
<dbReference type="InterPro" id="IPR011004">
    <property type="entry name" value="Trimer_LpxA-like_sf"/>
</dbReference>
<organism evidence="1 2">
    <name type="scientific">Methanolobus vulcani</name>
    <dbReference type="NCBI Taxonomy" id="38026"/>
    <lineage>
        <taxon>Archaea</taxon>
        <taxon>Methanobacteriati</taxon>
        <taxon>Methanobacteriota</taxon>
        <taxon>Stenosarchaea group</taxon>
        <taxon>Methanomicrobia</taxon>
        <taxon>Methanosarcinales</taxon>
        <taxon>Methanosarcinaceae</taxon>
        <taxon>Methanolobus</taxon>
    </lineage>
</organism>
<evidence type="ECO:0000313" key="1">
    <source>
        <dbReference type="EMBL" id="TQD23933.1"/>
    </source>
</evidence>
<dbReference type="Gene3D" id="2.160.10.10">
    <property type="entry name" value="Hexapeptide repeat proteins"/>
    <property type="match status" value="1"/>
</dbReference>
<proteinExistence type="predicted"/>
<keyword evidence="2" id="KW-1185">Reference proteome</keyword>
<reference evidence="1 2" key="1">
    <citation type="submission" date="2019-06" db="EMBL/GenBank/DDBJ databases">
        <title>Draft genome sequence of Methanolobus vulcani B1d.</title>
        <authorList>
            <person name="Creighbaum A.J."/>
            <person name="Ticak T."/>
            <person name="Hariraju D."/>
            <person name="Arivett B.A."/>
            <person name="Ferguson D.J.Jr."/>
        </authorList>
    </citation>
    <scope>NUCLEOTIDE SEQUENCE [LARGE SCALE GENOMIC DNA]</scope>
    <source>
        <strain evidence="1 2">B1d</strain>
    </source>
</reference>
<accession>A0A7Z8KM16</accession>
<dbReference type="Proteomes" id="UP000319335">
    <property type="component" value="Unassembled WGS sequence"/>
</dbReference>
<protein>
    <submittedName>
        <fullName evidence="1">Polymer-forming cytoskeletal protein</fullName>
    </submittedName>
</protein>